<proteinExistence type="predicted"/>
<keyword evidence="2" id="KW-0238">DNA-binding</keyword>
<dbReference type="Gene3D" id="1.10.10.10">
    <property type="entry name" value="Winged helix-like DNA-binding domain superfamily/Winged helix DNA-binding domain"/>
    <property type="match status" value="1"/>
</dbReference>
<dbReference type="PANTHER" id="PTHR44688">
    <property type="entry name" value="DNA-BINDING TRANSCRIPTIONAL ACTIVATOR DEVR_DOSR"/>
    <property type="match status" value="1"/>
</dbReference>
<dbReference type="SUPFAM" id="SSF46894">
    <property type="entry name" value="C-terminal effector domain of the bipartite response regulators"/>
    <property type="match status" value="1"/>
</dbReference>
<dbReference type="Proteomes" id="UP000595636">
    <property type="component" value="Chromosome"/>
</dbReference>
<keyword evidence="3" id="KW-0804">Transcription</keyword>
<keyword evidence="1" id="KW-0805">Transcription regulation</keyword>
<dbReference type="AlphaFoldDB" id="A0A7T7I4Z6"/>
<reference evidence="5 6" key="1">
    <citation type="submission" date="2020-12" db="EMBL/GenBank/DDBJ databases">
        <title>A novel species.</title>
        <authorList>
            <person name="Li K."/>
        </authorList>
    </citation>
    <scope>NUCLEOTIDE SEQUENCE [LARGE SCALE GENOMIC DNA]</scope>
    <source>
        <strain evidence="5 6">ZYC-3</strain>
    </source>
</reference>
<evidence type="ECO:0000256" key="2">
    <source>
        <dbReference type="ARBA" id="ARBA00023125"/>
    </source>
</evidence>
<dbReference type="RefSeq" id="WP_200396151.1">
    <property type="nucleotide sequence ID" value="NZ_CP066831.1"/>
</dbReference>
<accession>A0A7T7I4Z6</accession>
<dbReference type="SMART" id="SM00421">
    <property type="entry name" value="HTH_LUXR"/>
    <property type="match status" value="1"/>
</dbReference>
<gene>
    <name evidence="5" type="ORF">JEQ17_17700</name>
</gene>
<dbReference type="GO" id="GO:0003677">
    <property type="term" value="F:DNA binding"/>
    <property type="evidence" value="ECO:0007669"/>
    <property type="project" value="UniProtKB-KW"/>
</dbReference>
<name>A0A7T7I4Z6_9ACTN</name>
<dbReference type="GO" id="GO:0006355">
    <property type="term" value="P:regulation of DNA-templated transcription"/>
    <property type="evidence" value="ECO:0007669"/>
    <property type="project" value="InterPro"/>
</dbReference>
<evidence type="ECO:0000259" key="4">
    <source>
        <dbReference type="PROSITE" id="PS50043"/>
    </source>
</evidence>
<dbReference type="PRINTS" id="PR00038">
    <property type="entry name" value="HTHLUXR"/>
</dbReference>
<dbReference type="InterPro" id="IPR000792">
    <property type="entry name" value="Tscrpt_reg_LuxR_C"/>
</dbReference>
<sequence>MSRHSITERHMRAMLDVVDEARHTTTGEIPPLPLLKGLGQLIPCDIAEFSEIDLPTRRVLASQAVEYGGHYPEPDDTLWWRWKHQHPHCADVERSHGYIDVAQLSDYMGMRDFRNLALYSEYMRPFVNMIVLALPTAPGRIRMYHFSRERTQPFTDRDRLTLQLLRPHINTIYREAARRRREPVQLTPRELDVLRAVANGLSTEAIARQFVVSTSTIRKHLENVFRKLDVSSRTAAVARIFPEPDPEAYGP</sequence>
<feature type="domain" description="HTH luxR-type" evidence="4">
    <location>
        <begin position="179"/>
        <end position="244"/>
    </location>
</feature>
<dbReference type="CDD" id="cd06170">
    <property type="entry name" value="LuxR_C_like"/>
    <property type="match status" value="1"/>
</dbReference>
<dbReference type="Pfam" id="PF00196">
    <property type="entry name" value="GerE"/>
    <property type="match status" value="1"/>
</dbReference>
<evidence type="ECO:0000256" key="1">
    <source>
        <dbReference type="ARBA" id="ARBA00023015"/>
    </source>
</evidence>
<dbReference type="InterPro" id="IPR016032">
    <property type="entry name" value="Sig_transdc_resp-reg_C-effctor"/>
</dbReference>
<evidence type="ECO:0000313" key="6">
    <source>
        <dbReference type="Proteomes" id="UP000595636"/>
    </source>
</evidence>
<keyword evidence="6" id="KW-1185">Reference proteome</keyword>
<dbReference type="EMBL" id="CP066831">
    <property type="protein sequence ID" value="QQM41129.1"/>
    <property type="molecule type" value="Genomic_DNA"/>
</dbReference>
<dbReference type="PROSITE" id="PS50043">
    <property type="entry name" value="HTH_LUXR_2"/>
    <property type="match status" value="1"/>
</dbReference>
<organism evidence="5 6">
    <name type="scientific">Streptomyces liliifuscus</name>
    <dbReference type="NCBI Taxonomy" id="2797636"/>
    <lineage>
        <taxon>Bacteria</taxon>
        <taxon>Bacillati</taxon>
        <taxon>Actinomycetota</taxon>
        <taxon>Actinomycetes</taxon>
        <taxon>Kitasatosporales</taxon>
        <taxon>Streptomycetaceae</taxon>
        <taxon>Streptomyces</taxon>
    </lineage>
</organism>
<protein>
    <submittedName>
        <fullName evidence="5">Helix-turn-helix transcriptional regulator</fullName>
    </submittedName>
</protein>
<evidence type="ECO:0000313" key="5">
    <source>
        <dbReference type="EMBL" id="QQM41129.1"/>
    </source>
</evidence>
<dbReference type="PROSITE" id="PS00622">
    <property type="entry name" value="HTH_LUXR_1"/>
    <property type="match status" value="1"/>
</dbReference>
<dbReference type="PANTHER" id="PTHR44688:SF16">
    <property type="entry name" value="DNA-BINDING TRANSCRIPTIONAL ACTIVATOR DEVR_DOSR"/>
    <property type="match status" value="1"/>
</dbReference>
<evidence type="ECO:0000256" key="3">
    <source>
        <dbReference type="ARBA" id="ARBA00023163"/>
    </source>
</evidence>
<dbReference type="KEGG" id="slf:JEQ17_17700"/>
<dbReference type="InterPro" id="IPR036388">
    <property type="entry name" value="WH-like_DNA-bd_sf"/>
</dbReference>